<dbReference type="AlphaFoldDB" id="A0A6M3IEQ8"/>
<accession>A0A6M3IEQ8</accession>
<dbReference type="EMBL" id="MT141169">
    <property type="protein sequence ID" value="QJA55637.1"/>
    <property type="molecule type" value="Genomic_DNA"/>
</dbReference>
<feature type="region of interest" description="Disordered" evidence="1">
    <location>
        <begin position="1"/>
        <end position="21"/>
    </location>
</feature>
<dbReference type="EMBL" id="MT142077">
    <property type="protein sequence ID" value="QJA74149.1"/>
    <property type="molecule type" value="Genomic_DNA"/>
</dbReference>
<name>A0A6M3IEQ8_9ZZZZ</name>
<protein>
    <submittedName>
        <fullName evidence="2">Uncharacterized protein</fullName>
    </submittedName>
</protein>
<sequence length="155" mass="15555">MARTRRPLVRGTRRSSGIESGVTWATNPSGVTIDNQGITTGTDLISTAELDYLTGSAGYVIGNPAAAKLCVSGVSYWAGTTITLVSGLTAISSLITTVINNGAGTQPLIVNTGNVNNNPGCASASLRYSLGGDGSSIASLVIAPGCSIAFIAFGT</sequence>
<evidence type="ECO:0000313" key="3">
    <source>
        <dbReference type="EMBL" id="QJA74149.1"/>
    </source>
</evidence>
<gene>
    <name evidence="3" type="ORF">MM415A02090_0012</name>
    <name evidence="2" type="ORF">MM415B02022_0019</name>
</gene>
<organism evidence="2">
    <name type="scientific">viral metagenome</name>
    <dbReference type="NCBI Taxonomy" id="1070528"/>
    <lineage>
        <taxon>unclassified sequences</taxon>
        <taxon>metagenomes</taxon>
        <taxon>organismal metagenomes</taxon>
    </lineage>
</organism>
<proteinExistence type="predicted"/>
<reference evidence="2" key="1">
    <citation type="submission" date="2020-03" db="EMBL/GenBank/DDBJ databases">
        <title>The deep terrestrial virosphere.</title>
        <authorList>
            <person name="Holmfeldt K."/>
            <person name="Nilsson E."/>
            <person name="Simone D."/>
            <person name="Lopez-Fernandez M."/>
            <person name="Wu X."/>
            <person name="de Brujin I."/>
            <person name="Lundin D."/>
            <person name="Andersson A."/>
            <person name="Bertilsson S."/>
            <person name="Dopson M."/>
        </authorList>
    </citation>
    <scope>NUCLEOTIDE SEQUENCE</scope>
    <source>
        <strain evidence="3">MM415A02090</strain>
        <strain evidence="2">MM415B02022</strain>
    </source>
</reference>
<feature type="compositionally biased region" description="Basic residues" evidence="1">
    <location>
        <begin position="1"/>
        <end position="13"/>
    </location>
</feature>
<evidence type="ECO:0000256" key="1">
    <source>
        <dbReference type="SAM" id="MobiDB-lite"/>
    </source>
</evidence>
<evidence type="ECO:0000313" key="2">
    <source>
        <dbReference type="EMBL" id="QJA55637.1"/>
    </source>
</evidence>